<keyword evidence="11" id="KW-0472">Membrane</keyword>
<evidence type="ECO:0000256" key="3">
    <source>
        <dbReference type="ARBA" id="ARBA00004496"/>
    </source>
</evidence>
<dbReference type="InterPro" id="IPR026169">
    <property type="entry name" value="MIEAP"/>
</dbReference>
<evidence type="ECO:0000313" key="16">
    <source>
        <dbReference type="EMBL" id="CAF4258708.1"/>
    </source>
</evidence>
<keyword evidence="7" id="KW-1000">Mitochondrion outer membrane</keyword>
<feature type="coiled-coil region" evidence="13">
    <location>
        <begin position="689"/>
        <end position="730"/>
    </location>
</feature>
<evidence type="ECO:0000256" key="8">
    <source>
        <dbReference type="ARBA" id="ARBA00023054"/>
    </source>
</evidence>
<dbReference type="PANTHER" id="PTHR21771">
    <property type="entry name" value="MITOCHONDRIA-EATING PROTEIN-RELATED"/>
    <property type="match status" value="1"/>
</dbReference>
<feature type="compositionally biased region" description="Polar residues" evidence="14">
    <location>
        <begin position="654"/>
        <end position="672"/>
    </location>
</feature>
<dbReference type="Pfam" id="PF16026">
    <property type="entry name" value="MIEAP"/>
    <property type="match status" value="1"/>
</dbReference>
<evidence type="ECO:0000256" key="1">
    <source>
        <dbReference type="ARBA" id="ARBA00004294"/>
    </source>
</evidence>
<evidence type="ECO:0000256" key="5">
    <source>
        <dbReference type="ARBA" id="ARBA00019863"/>
    </source>
</evidence>
<dbReference type="AlphaFoldDB" id="A0A820FBQ5"/>
<dbReference type="EMBL" id="CAJOBQ010000107">
    <property type="protein sequence ID" value="CAF4258708.1"/>
    <property type="molecule type" value="Genomic_DNA"/>
</dbReference>
<evidence type="ECO:0000256" key="12">
    <source>
        <dbReference type="ARBA" id="ARBA00032687"/>
    </source>
</evidence>
<evidence type="ECO:0000256" key="14">
    <source>
        <dbReference type="SAM" id="MobiDB-lite"/>
    </source>
</evidence>
<comment type="caution">
    <text evidence="16">The sequence shown here is derived from an EMBL/GenBank/DDBJ whole genome shotgun (WGS) entry which is preliminary data.</text>
</comment>
<evidence type="ECO:0000256" key="6">
    <source>
        <dbReference type="ARBA" id="ARBA00022490"/>
    </source>
</evidence>
<evidence type="ECO:0000256" key="4">
    <source>
        <dbReference type="ARBA" id="ARBA00008233"/>
    </source>
</evidence>
<dbReference type="GO" id="GO:0005759">
    <property type="term" value="C:mitochondrial matrix"/>
    <property type="evidence" value="ECO:0007669"/>
    <property type="project" value="UniProtKB-SubCell"/>
</dbReference>
<evidence type="ECO:0000256" key="13">
    <source>
        <dbReference type="SAM" id="Coils"/>
    </source>
</evidence>
<evidence type="ECO:0000256" key="11">
    <source>
        <dbReference type="ARBA" id="ARBA00023136"/>
    </source>
</evidence>
<dbReference type="InterPro" id="IPR031981">
    <property type="entry name" value="MIEAP_C"/>
</dbReference>
<feature type="domain" description="Mitochondria-eating protein C-terminal" evidence="15">
    <location>
        <begin position="746"/>
        <end position="939"/>
    </location>
</feature>
<dbReference type="GO" id="GO:0035694">
    <property type="term" value="P:mitochondrial protein catabolic process"/>
    <property type="evidence" value="ECO:0007669"/>
    <property type="project" value="InterPro"/>
</dbReference>
<sequence>MTSLRNVPADVASTRILNYLRAHNYDDCALYMNRLNPTTFRKILITDLSVDALLTQLPFSIEIIEVIYSKLFITDPDTFPFQILKPERFISKMISIYASLSLSIHDSAASLKSREQIIDDEHILSNFASILRIISYIQPILFKRLLRQKETIDECVLHFEQHHSAITNISTLTRSTSLTHINLKETLCEELESTIAGCQQALHKLVTKTIIIPEAPSSTHSTPALRKKNNTMHPSTSAISSITMAAITSNSLYDIQNRLYQHKAILNLIEPYLARSKLFTIMNNLTSKVSIDKKFLLAYSHIKTHERQMPLSEPLLPLFKRFAFAYERIIQLWRHVTDSTLIDECADDMVIDDTTVHGGVSSLGGICFERTLSQNDAPTCKDDMALKNGVKRVNLIIDMSDAVNFHCIYSPHASHTMNNHIRKQQPTIKLINTCLSTAAQYLNRTKSFHVSPSTTIINNKHSIPMTKSSHQHNLLVNNVDLARSVPSNINNVNPRSTIHSLPITPIAYHENRVQPVPSEIGSNENNKAQGIVYTLRRSIKRNKDRFYNKRSATMKSCNSLINYQQSTNSQPSASMTPALFFRRKYSENNVGSCTTINNYSSTMLTNDDESEQHDQMPPLQPLGFNGRNRMLPKSPLSTPSPIVHHPQQAIVPPSTVSLQSSSPITINTTDSNPIDDVQQPVTDHDSGEQERLKNELIQLKTELQKSKETIVRLQKSEEQMRERLAEQAQRQLERGGKFEDLNQVSRPTELIRGYSSLYSQARIDALDALDNIAEMSDADDLKSKLLFSVVVLAFRYAQNQARDIRNKIKQILQLSDDKSSIVLEETIEKYLRTTIQKYDVGKINFEVENQLWTTLYDYPRLKSCQELLKYINSACRTAWGLANQTPPYYIEFQTTKYDKQIHERFHTSDNESETIIEYIWPCLIDGRDRACVAKGVVITDERYLLVSKPQSS</sequence>
<gene>
    <name evidence="16" type="ORF">TSG867_LOCUS3563</name>
</gene>
<dbReference type="GO" id="GO:0008289">
    <property type="term" value="F:lipid binding"/>
    <property type="evidence" value="ECO:0007669"/>
    <property type="project" value="UniProtKB-KW"/>
</dbReference>
<comment type="similarity">
    <text evidence="4">Belongs to the MIEAP family.</text>
</comment>
<evidence type="ECO:0000256" key="2">
    <source>
        <dbReference type="ARBA" id="ARBA00004305"/>
    </source>
</evidence>
<organism evidence="16 17">
    <name type="scientific">Rotaria socialis</name>
    <dbReference type="NCBI Taxonomy" id="392032"/>
    <lineage>
        <taxon>Eukaryota</taxon>
        <taxon>Metazoa</taxon>
        <taxon>Spiralia</taxon>
        <taxon>Gnathifera</taxon>
        <taxon>Rotifera</taxon>
        <taxon>Eurotatoria</taxon>
        <taxon>Bdelloidea</taxon>
        <taxon>Philodinida</taxon>
        <taxon>Philodinidae</taxon>
        <taxon>Rotaria</taxon>
    </lineage>
</organism>
<reference evidence="16" key="1">
    <citation type="submission" date="2021-02" db="EMBL/GenBank/DDBJ databases">
        <authorList>
            <person name="Nowell W R."/>
        </authorList>
    </citation>
    <scope>NUCLEOTIDE SEQUENCE</scope>
</reference>
<dbReference type="GO" id="GO:0005741">
    <property type="term" value="C:mitochondrial outer membrane"/>
    <property type="evidence" value="ECO:0007669"/>
    <property type="project" value="UniProtKB-SubCell"/>
</dbReference>
<dbReference type="PANTHER" id="PTHR21771:SF1">
    <property type="entry name" value="MITOCHONDRIA-EATING PROTEIN"/>
    <property type="match status" value="1"/>
</dbReference>
<accession>A0A820FBQ5</accession>
<dbReference type="GO" id="GO:0035695">
    <property type="term" value="P:mitophagy by internal vacuole formation"/>
    <property type="evidence" value="ECO:0007669"/>
    <property type="project" value="TreeGrafter"/>
</dbReference>
<comment type="subcellular location">
    <subcellularLocation>
        <location evidence="3">Cytoplasm</location>
    </subcellularLocation>
    <subcellularLocation>
        <location evidence="2">Mitochondrion matrix</location>
    </subcellularLocation>
    <subcellularLocation>
        <location evidence="1">Mitochondrion outer membrane</location>
    </subcellularLocation>
</comment>
<keyword evidence="9" id="KW-0446">Lipid-binding</keyword>
<keyword evidence="8 13" id="KW-0175">Coiled coil</keyword>
<protein>
    <recommendedName>
        <fullName evidence="5">Mitochondria-eating protein</fullName>
    </recommendedName>
    <alternativeName>
        <fullName evidence="12">Spermatogenesis-associated protein 18</fullName>
    </alternativeName>
</protein>
<keyword evidence="10" id="KW-0496">Mitochondrion</keyword>
<dbReference type="Proteomes" id="UP000663862">
    <property type="component" value="Unassembled WGS sequence"/>
</dbReference>
<name>A0A820FBQ5_9BILA</name>
<proteinExistence type="inferred from homology"/>
<evidence type="ECO:0000256" key="10">
    <source>
        <dbReference type="ARBA" id="ARBA00023128"/>
    </source>
</evidence>
<evidence type="ECO:0000256" key="7">
    <source>
        <dbReference type="ARBA" id="ARBA00022787"/>
    </source>
</evidence>
<evidence type="ECO:0000256" key="9">
    <source>
        <dbReference type="ARBA" id="ARBA00023121"/>
    </source>
</evidence>
<keyword evidence="6" id="KW-0963">Cytoplasm</keyword>
<evidence type="ECO:0000259" key="15">
    <source>
        <dbReference type="Pfam" id="PF16026"/>
    </source>
</evidence>
<evidence type="ECO:0000313" key="17">
    <source>
        <dbReference type="Proteomes" id="UP000663862"/>
    </source>
</evidence>
<feature type="region of interest" description="Disordered" evidence="14">
    <location>
        <begin position="654"/>
        <end position="688"/>
    </location>
</feature>